<evidence type="ECO:0000256" key="9">
    <source>
        <dbReference type="ARBA" id="ARBA00023136"/>
    </source>
</evidence>
<evidence type="ECO:0000259" key="10">
    <source>
        <dbReference type="SMART" id="SM00916"/>
    </source>
</evidence>
<dbReference type="GeneID" id="28727227"/>
<dbReference type="SUPFAM" id="SSF52833">
    <property type="entry name" value="Thioredoxin-like"/>
    <property type="match status" value="1"/>
</dbReference>
<evidence type="ECO:0000256" key="3">
    <source>
        <dbReference type="ARBA" id="ARBA00008939"/>
    </source>
</evidence>
<sequence length="93" mass="10085">MASVFTKAFPAAVKEIRLHLSPSGAPSAGARQFLSSHYKSIKSSNPSLPFLIREAQNTPARVFVRFERGVEKNAEIDGLEASAVEKKISDLLA</sequence>
<comment type="subcellular location">
    <subcellularLocation>
        <location evidence="2">Mitochondrion inner membrane</location>
        <topology evidence="2">Peripheral membrane protein</topology>
        <orientation evidence="2">Matrix side</orientation>
    </subcellularLocation>
</comment>
<evidence type="ECO:0000256" key="4">
    <source>
        <dbReference type="ARBA" id="ARBA00022448"/>
    </source>
</evidence>
<keyword evidence="8" id="KW-0496">Mitochondrion</keyword>
<keyword evidence="4" id="KW-0813">Transport</keyword>
<dbReference type="Pfam" id="PF05047">
    <property type="entry name" value="L51_S25_CI-B8"/>
    <property type="match status" value="1"/>
</dbReference>
<evidence type="ECO:0000256" key="6">
    <source>
        <dbReference type="ARBA" id="ARBA00022792"/>
    </source>
</evidence>
<proteinExistence type="inferred from homology"/>
<feature type="domain" description="Ribosomal protein/NADH dehydrogenase" evidence="10">
    <location>
        <begin position="22"/>
        <end position="93"/>
    </location>
</feature>
<comment type="similarity">
    <text evidence="3">Belongs to the complex I NDUFA2 subunit family.</text>
</comment>
<accession>A0A0M8MQP1</accession>
<dbReference type="STRING" id="77020.A0A0M8MQP1"/>
<evidence type="ECO:0000256" key="1">
    <source>
        <dbReference type="ARBA" id="ARBA00003195"/>
    </source>
</evidence>
<dbReference type="VEuPathDB" id="FungiDB:Malapachy_0839"/>
<dbReference type="OrthoDB" id="10250268at2759"/>
<dbReference type="InterPro" id="IPR007741">
    <property type="entry name" value="Ribosomal_mL43/mS25/NADH_DH"/>
</dbReference>
<comment type="function">
    <text evidence="1">Accessory subunit of the mitochondrial membrane respiratory chain NADH dehydrogenase (Complex I), that is believed not to be involved in catalysis. Complex I functions in the transfer of electrons from NADH to the respiratory chain. The immediate electron acceptor for the enzyme is believed to be ubiquinone.</text>
</comment>
<keyword evidence="7" id="KW-0249">Electron transport</keyword>
<dbReference type="PIRSF" id="PIRSF005822">
    <property type="entry name" value="NDUA2"/>
    <property type="match status" value="1"/>
</dbReference>
<dbReference type="EMBL" id="LGAV01000003">
    <property type="protein sequence ID" value="KOS14907.1"/>
    <property type="molecule type" value="Genomic_DNA"/>
</dbReference>
<evidence type="ECO:0000256" key="8">
    <source>
        <dbReference type="ARBA" id="ARBA00023128"/>
    </source>
</evidence>
<evidence type="ECO:0000313" key="12">
    <source>
        <dbReference type="Proteomes" id="UP000037751"/>
    </source>
</evidence>
<protein>
    <recommendedName>
        <fullName evidence="10">Ribosomal protein/NADH dehydrogenase domain-containing protein</fullName>
    </recommendedName>
</protein>
<dbReference type="SMART" id="SM00916">
    <property type="entry name" value="L51_S25_CI-B8"/>
    <property type="match status" value="1"/>
</dbReference>
<dbReference type="Gene3D" id="3.40.30.10">
    <property type="entry name" value="Glutaredoxin"/>
    <property type="match status" value="1"/>
</dbReference>
<gene>
    <name evidence="11" type="ORF">Malapachy_0839</name>
</gene>
<evidence type="ECO:0000313" key="11">
    <source>
        <dbReference type="EMBL" id="KOS14907.1"/>
    </source>
</evidence>
<dbReference type="InterPro" id="IPR036249">
    <property type="entry name" value="Thioredoxin-like_sf"/>
</dbReference>
<evidence type="ECO:0000256" key="7">
    <source>
        <dbReference type="ARBA" id="ARBA00022982"/>
    </source>
</evidence>
<organism evidence="11 12">
    <name type="scientific">Malassezia pachydermatis</name>
    <dbReference type="NCBI Taxonomy" id="77020"/>
    <lineage>
        <taxon>Eukaryota</taxon>
        <taxon>Fungi</taxon>
        <taxon>Dikarya</taxon>
        <taxon>Basidiomycota</taxon>
        <taxon>Ustilaginomycotina</taxon>
        <taxon>Malasseziomycetes</taxon>
        <taxon>Malasseziales</taxon>
        <taxon>Malasseziaceae</taxon>
        <taxon>Malassezia</taxon>
    </lineage>
</organism>
<keyword evidence="9" id="KW-0472">Membrane</keyword>
<dbReference type="PANTHER" id="PTHR12878:SF0">
    <property type="entry name" value="NADH DEHYDROGENASE [UBIQUINONE] 1 ALPHA SUBCOMPLEX SUBUNIT 2"/>
    <property type="match status" value="1"/>
</dbReference>
<keyword evidence="5" id="KW-0679">Respiratory chain</keyword>
<keyword evidence="12" id="KW-1185">Reference proteome</keyword>
<comment type="caution">
    <text evidence="11">The sequence shown here is derived from an EMBL/GenBank/DDBJ whole genome shotgun (WGS) entry which is preliminary data.</text>
</comment>
<reference evidence="11 12" key="1">
    <citation type="submission" date="2015-07" db="EMBL/GenBank/DDBJ databases">
        <title>Draft Genome Sequence of Malassezia furfur CBS1878 and Malassezia pachydermatis CBS1879.</title>
        <authorList>
            <person name="Triana S."/>
            <person name="Ohm R."/>
            <person name="Gonzalez A."/>
            <person name="DeCock H."/>
            <person name="Restrepo S."/>
            <person name="Celis A."/>
        </authorList>
    </citation>
    <scope>NUCLEOTIDE SEQUENCE [LARGE SCALE GENOMIC DNA]</scope>
    <source>
        <strain evidence="11 12">CBS 1879</strain>
    </source>
</reference>
<dbReference type="GO" id="GO:0005743">
    <property type="term" value="C:mitochondrial inner membrane"/>
    <property type="evidence" value="ECO:0007669"/>
    <property type="project" value="UniProtKB-SubCell"/>
</dbReference>
<dbReference type="AlphaFoldDB" id="A0A0M8MQP1"/>
<keyword evidence="6" id="KW-0999">Mitochondrion inner membrane</keyword>
<dbReference type="RefSeq" id="XP_017992539.1">
    <property type="nucleotide sequence ID" value="XM_018135352.1"/>
</dbReference>
<name>A0A0M8MQP1_9BASI</name>
<evidence type="ECO:0000256" key="5">
    <source>
        <dbReference type="ARBA" id="ARBA00022660"/>
    </source>
</evidence>
<dbReference type="InterPro" id="IPR016464">
    <property type="entry name" value="NADH_Ub_cplx-1_asu_su-2"/>
</dbReference>
<dbReference type="Proteomes" id="UP000037751">
    <property type="component" value="Unassembled WGS sequence"/>
</dbReference>
<evidence type="ECO:0000256" key="2">
    <source>
        <dbReference type="ARBA" id="ARBA00004443"/>
    </source>
</evidence>
<dbReference type="PANTHER" id="PTHR12878">
    <property type="entry name" value="NADH-UBIQUINONE OXIDOREDUCTASE B8 SUBUNIT"/>
    <property type="match status" value="1"/>
</dbReference>